<dbReference type="PROSITE" id="PS50928">
    <property type="entry name" value="ABC_TM1"/>
    <property type="match status" value="1"/>
</dbReference>
<evidence type="ECO:0000259" key="9">
    <source>
        <dbReference type="PROSITE" id="PS50928"/>
    </source>
</evidence>
<feature type="transmembrane region" description="Helical" evidence="7">
    <location>
        <begin position="220"/>
        <end position="244"/>
    </location>
</feature>
<keyword evidence="4 7" id="KW-0812">Transmembrane</keyword>
<feature type="transmembrane region" description="Helical" evidence="7">
    <location>
        <begin position="265"/>
        <end position="285"/>
    </location>
</feature>
<evidence type="ECO:0000313" key="10">
    <source>
        <dbReference type="EMBL" id="BAN03565.1"/>
    </source>
</evidence>
<evidence type="ECO:0000313" key="11">
    <source>
        <dbReference type="Proteomes" id="UP000011863"/>
    </source>
</evidence>
<feature type="transmembrane region" description="Helical" evidence="7">
    <location>
        <begin position="171"/>
        <end position="191"/>
    </location>
</feature>
<gene>
    <name evidence="10" type="ORF">YM304_32510</name>
</gene>
<feature type="transmembrane region" description="Helical" evidence="7">
    <location>
        <begin position="329"/>
        <end position="348"/>
    </location>
</feature>
<name>A0A6C7EEU1_ILUCY</name>
<evidence type="ECO:0000256" key="3">
    <source>
        <dbReference type="ARBA" id="ARBA00022475"/>
    </source>
</evidence>
<organism evidence="10 11">
    <name type="scientific">Ilumatobacter coccineus (strain NBRC 103263 / KCTC 29153 / YM16-304)</name>
    <dbReference type="NCBI Taxonomy" id="1313172"/>
    <lineage>
        <taxon>Bacteria</taxon>
        <taxon>Bacillati</taxon>
        <taxon>Actinomycetota</taxon>
        <taxon>Acidimicrobiia</taxon>
        <taxon>Acidimicrobiales</taxon>
        <taxon>Ilumatobacteraceae</taxon>
        <taxon>Ilumatobacter</taxon>
    </lineage>
</organism>
<feature type="region of interest" description="Disordered" evidence="8">
    <location>
        <begin position="1"/>
        <end position="29"/>
    </location>
</feature>
<dbReference type="InterPro" id="IPR051393">
    <property type="entry name" value="ABC_transporter_permease"/>
</dbReference>
<feature type="compositionally biased region" description="Basic and acidic residues" evidence="8">
    <location>
        <begin position="11"/>
        <end position="20"/>
    </location>
</feature>
<dbReference type="OrthoDB" id="5174895at2"/>
<keyword evidence="5 7" id="KW-1133">Transmembrane helix</keyword>
<evidence type="ECO:0000256" key="1">
    <source>
        <dbReference type="ARBA" id="ARBA00004651"/>
    </source>
</evidence>
<evidence type="ECO:0000256" key="5">
    <source>
        <dbReference type="ARBA" id="ARBA00022989"/>
    </source>
</evidence>
<dbReference type="EMBL" id="AP012057">
    <property type="protein sequence ID" value="BAN03565.1"/>
    <property type="molecule type" value="Genomic_DNA"/>
</dbReference>
<evidence type="ECO:0000256" key="6">
    <source>
        <dbReference type="ARBA" id="ARBA00023136"/>
    </source>
</evidence>
<dbReference type="GO" id="GO:0055085">
    <property type="term" value="P:transmembrane transport"/>
    <property type="evidence" value="ECO:0007669"/>
    <property type="project" value="InterPro"/>
</dbReference>
<feature type="domain" description="ABC transmembrane type-1" evidence="9">
    <location>
        <begin position="134"/>
        <end position="345"/>
    </location>
</feature>
<proteinExistence type="inferred from homology"/>
<protein>
    <submittedName>
        <fullName evidence="10">Sugar ABC transporter permease protein</fullName>
    </submittedName>
</protein>
<dbReference type="InterPro" id="IPR035906">
    <property type="entry name" value="MetI-like_sf"/>
</dbReference>
<dbReference type="KEGG" id="aym:YM304_32510"/>
<feature type="transmembrane region" description="Helical" evidence="7">
    <location>
        <begin position="75"/>
        <end position="99"/>
    </location>
</feature>
<keyword evidence="3" id="KW-1003">Cell membrane</keyword>
<feature type="transmembrane region" description="Helical" evidence="7">
    <location>
        <begin position="138"/>
        <end position="159"/>
    </location>
</feature>
<accession>A0A6C7EEU1</accession>
<dbReference type="PANTHER" id="PTHR30193">
    <property type="entry name" value="ABC TRANSPORTER PERMEASE PROTEIN"/>
    <property type="match status" value="1"/>
</dbReference>
<evidence type="ECO:0000256" key="2">
    <source>
        <dbReference type="ARBA" id="ARBA00022448"/>
    </source>
</evidence>
<keyword evidence="6 7" id="KW-0472">Membrane</keyword>
<keyword evidence="2 7" id="KW-0813">Transport</keyword>
<keyword evidence="11" id="KW-1185">Reference proteome</keyword>
<dbReference type="Pfam" id="PF00528">
    <property type="entry name" value="BPD_transp_1"/>
    <property type="match status" value="1"/>
</dbReference>
<sequence>MGLSGRPLAGRPERPNDNSRTRKGSVVADPIIADAVDDVADAGAASKKSSRSKSPTAHIYSKEAGARPLSGFLKFAAIPTFAFLVVVVLPFLVGVVLSFTNWNGIDSVTSGDYEYTGIENYSDALGDEAFRATMTRTFVYVLGVVVFSNLIAFGLALLVTSKLRAQNFFRAVFFTPNLIGGVILGFIWVFVFRQMFTWVGESTGIGFLEQSWLVDEKKGLAALVIVTVWQLSGYLMLIYIAGLVSISSDVIEASTVDGAKPWQQLFYVKLPLIVPSITVGVFLALRNAFLAFDVNLTLTNGGPFRSTELLPLNIFLEAFRFQNFETGQAKAVILFLIIAVIAVIQVAVSRRFEHSE</sequence>
<dbReference type="Proteomes" id="UP000011863">
    <property type="component" value="Chromosome"/>
</dbReference>
<comment type="similarity">
    <text evidence="7">Belongs to the binding-protein-dependent transport system permease family.</text>
</comment>
<dbReference type="InterPro" id="IPR000515">
    <property type="entry name" value="MetI-like"/>
</dbReference>
<reference evidence="10 11" key="1">
    <citation type="journal article" date="2013" name="Int. J. Syst. Evol. Microbiol.">
        <title>Ilumatobacter nonamiense sp. nov. and Ilumatobacter coccineum sp. nov., isolated from seashore sand.</title>
        <authorList>
            <person name="Matsumoto A."/>
            <person name="Kasai H."/>
            <person name="Matsuo Y."/>
            <person name="Shizuri Y."/>
            <person name="Ichikawa N."/>
            <person name="Fujita N."/>
            <person name="Omura S."/>
            <person name="Takahashi Y."/>
        </authorList>
    </citation>
    <scope>NUCLEOTIDE SEQUENCE [LARGE SCALE GENOMIC DNA]</scope>
    <source>
        <strain evidence="11">NBRC 103263 / KCTC 29153 / YM16-304</strain>
    </source>
</reference>
<evidence type="ECO:0000256" key="8">
    <source>
        <dbReference type="SAM" id="MobiDB-lite"/>
    </source>
</evidence>
<dbReference type="GO" id="GO:0005886">
    <property type="term" value="C:plasma membrane"/>
    <property type="evidence" value="ECO:0007669"/>
    <property type="project" value="UniProtKB-SubCell"/>
</dbReference>
<dbReference type="AlphaFoldDB" id="A0A6C7EEU1"/>
<dbReference type="CDD" id="cd06261">
    <property type="entry name" value="TM_PBP2"/>
    <property type="match status" value="1"/>
</dbReference>
<dbReference type="PANTHER" id="PTHR30193:SF37">
    <property type="entry name" value="INNER MEMBRANE ABC TRANSPORTER PERMEASE PROTEIN YCJO"/>
    <property type="match status" value="1"/>
</dbReference>
<evidence type="ECO:0000256" key="7">
    <source>
        <dbReference type="RuleBase" id="RU363032"/>
    </source>
</evidence>
<dbReference type="Gene3D" id="1.10.3720.10">
    <property type="entry name" value="MetI-like"/>
    <property type="match status" value="1"/>
</dbReference>
<comment type="subcellular location">
    <subcellularLocation>
        <location evidence="1 7">Cell membrane</location>
        <topology evidence="1 7">Multi-pass membrane protein</topology>
    </subcellularLocation>
</comment>
<evidence type="ECO:0000256" key="4">
    <source>
        <dbReference type="ARBA" id="ARBA00022692"/>
    </source>
</evidence>
<dbReference type="SUPFAM" id="SSF161098">
    <property type="entry name" value="MetI-like"/>
    <property type="match status" value="1"/>
</dbReference>